<organism evidence="1 2">
    <name type="scientific">Armillaria luteobubalina</name>
    <dbReference type="NCBI Taxonomy" id="153913"/>
    <lineage>
        <taxon>Eukaryota</taxon>
        <taxon>Fungi</taxon>
        <taxon>Dikarya</taxon>
        <taxon>Basidiomycota</taxon>
        <taxon>Agaricomycotina</taxon>
        <taxon>Agaricomycetes</taxon>
        <taxon>Agaricomycetidae</taxon>
        <taxon>Agaricales</taxon>
        <taxon>Marasmiineae</taxon>
        <taxon>Physalacriaceae</taxon>
        <taxon>Armillaria</taxon>
    </lineage>
</organism>
<reference evidence="1" key="1">
    <citation type="submission" date="2023-06" db="EMBL/GenBank/DDBJ databases">
        <authorList>
            <consortium name="Lawrence Berkeley National Laboratory"/>
            <person name="Ahrendt S."/>
            <person name="Sahu N."/>
            <person name="Indic B."/>
            <person name="Wong-Bajracharya J."/>
            <person name="Merenyi Z."/>
            <person name="Ke H.-M."/>
            <person name="Monk M."/>
            <person name="Kocsube S."/>
            <person name="Drula E."/>
            <person name="Lipzen A."/>
            <person name="Balint B."/>
            <person name="Henrissat B."/>
            <person name="Andreopoulos B."/>
            <person name="Martin F.M."/>
            <person name="Harder C.B."/>
            <person name="Rigling D."/>
            <person name="Ford K.L."/>
            <person name="Foster G.D."/>
            <person name="Pangilinan J."/>
            <person name="Papanicolaou A."/>
            <person name="Barry K."/>
            <person name="LaButti K."/>
            <person name="Viragh M."/>
            <person name="Koriabine M."/>
            <person name="Yan M."/>
            <person name="Riley R."/>
            <person name="Champramary S."/>
            <person name="Plett K.L."/>
            <person name="Tsai I.J."/>
            <person name="Slot J."/>
            <person name="Sipos G."/>
            <person name="Plett J."/>
            <person name="Nagy L.G."/>
            <person name="Grigoriev I.V."/>
        </authorList>
    </citation>
    <scope>NUCLEOTIDE SEQUENCE</scope>
    <source>
        <strain evidence="1">HWK02</strain>
    </source>
</reference>
<proteinExistence type="predicted"/>
<sequence>MASYFNSLWFVRLMRNPVISQSDAKMPRNWHTTLFLPTQGGSQPEVVIYSALPGKFEPLSLDNHTPSDPVWYKSAESSRQKMSGTRLTLMKIRQMQNREKERTREAMEEESLTNALAAINIDSKSNYTQESSAPADSLTSTLESQHGKAGSAYVVSPVVTDFFSSFFADTQAFMDIVLKPDACSSLGDYIPNASSERRSGQGMPISAPRTFDLPFPSQHEGAGIIIPTSIVGRQPRAKGVHRVCSSS</sequence>
<accession>A0AA39UX88</accession>
<comment type="caution">
    <text evidence="1">The sequence shown here is derived from an EMBL/GenBank/DDBJ whole genome shotgun (WGS) entry which is preliminary data.</text>
</comment>
<dbReference type="AlphaFoldDB" id="A0AA39UX88"/>
<name>A0AA39UX88_9AGAR</name>
<gene>
    <name evidence="1" type="ORF">EDD18DRAFT_742094</name>
</gene>
<evidence type="ECO:0000313" key="1">
    <source>
        <dbReference type="EMBL" id="KAK0501599.1"/>
    </source>
</evidence>
<keyword evidence="2" id="KW-1185">Reference proteome</keyword>
<evidence type="ECO:0000313" key="2">
    <source>
        <dbReference type="Proteomes" id="UP001175228"/>
    </source>
</evidence>
<dbReference type="EMBL" id="JAUEPU010000006">
    <property type="protein sequence ID" value="KAK0501599.1"/>
    <property type="molecule type" value="Genomic_DNA"/>
</dbReference>
<dbReference type="Proteomes" id="UP001175228">
    <property type="component" value="Unassembled WGS sequence"/>
</dbReference>
<protein>
    <submittedName>
        <fullName evidence="1">Uncharacterized protein</fullName>
    </submittedName>
</protein>